<dbReference type="EMBL" id="LGST01000018">
    <property type="protein sequence ID" value="KNE00392.1"/>
    <property type="molecule type" value="Genomic_DNA"/>
</dbReference>
<dbReference type="AlphaFoldDB" id="A0A0L0P1Y9"/>
<accession>A0A0L0P1Y9</accession>
<proteinExistence type="predicted"/>
<name>A0A0L0P1Y9_CANAR</name>
<protein>
    <submittedName>
        <fullName evidence="1">Uncharacterized protein</fullName>
    </submittedName>
</protein>
<organism evidence="1 2">
    <name type="scientific">Candidozyma auris</name>
    <name type="common">Yeast</name>
    <name type="synonym">Candida auris</name>
    <dbReference type="NCBI Taxonomy" id="498019"/>
    <lineage>
        <taxon>Eukaryota</taxon>
        <taxon>Fungi</taxon>
        <taxon>Dikarya</taxon>
        <taxon>Ascomycota</taxon>
        <taxon>Saccharomycotina</taxon>
        <taxon>Pichiomycetes</taxon>
        <taxon>Metschnikowiaceae</taxon>
        <taxon>Candidozyma</taxon>
    </lineage>
</organism>
<reference evidence="2" key="1">
    <citation type="journal article" date="2015" name="BMC Genomics">
        <title>Draft genome of a commonly misdiagnosed multidrug resistant pathogen Candida auris.</title>
        <authorList>
            <person name="Chatterjee S."/>
            <person name="Alampalli S.V."/>
            <person name="Nageshan R.K."/>
            <person name="Chettiar S.T."/>
            <person name="Joshi S."/>
            <person name="Tatu U.S."/>
        </authorList>
    </citation>
    <scope>NUCLEOTIDE SEQUENCE [LARGE SCALE GENOMIC DNA]</scope>
    <source>
        <strain evidence="2">6684</strain>
    </source>
</reference>
<evidence type="ECO:0000313" key="1">
    <source>
        <dbReference type="EMBL" id="KNE00392.1"/>
    </source>
</evidence>
<gene>
    <name evidence="1" type="ORF">QG37_02417</name>
</gene>
<sequence>MIGFNVLRTSGNSALFILFYFPQIVEDGYLGAVRIAPANPNVTFLECAL</sequence>
<dbReference type="Proteomes" id="UP000037122">
    <property type="component" value="Unassembled WGS sequence"/>
</dbReference>
<comment type="caution">
    <text evidence="1">The sequence shown here is derived from an EMBL/GenBank/DDBJ whole genome shotgun (WGS) entry which is preliminary data.</text>
</comment>
<evidence type="ECO:0000313" key="2">
    <source>
        <dbReference type="Proteomes" id="UP000037122"/>
    </source>
</evidence>
<dbReference type="VEuPathDB" id="FungiDB:QG37_02417"/>